<dbReference type="PANTHER" id="PTHR36440">
    <property type="entry name" value="PUTATIVE (AFU_ORTHOLOGUE AFUA_8G07350)-RELATED"/>
    <property type="match status" value="1"/>
</dbReference>
<dbReference type="Proteomes" id="UP001203207">
    <property type="component" value="Unassembled WGS sequence"/>
</dbReference>
<protein>
    <submittedName>
        <fullName evidence="3">Cupin domain-containing protein</fullName>
    </submittedName>
</protein>
<reference evidence="3" key="2">
    <citation type="submission" date="2022-02" db="EMBL/GenBank/DDBJ databases">
        <authorList>
            <person name="Elcheninov A.G."/>
            <person name="Sorokin D.Y."/>
            <person name="Kublanov I.V."/>
        </authorList>
    </citation>
    <scope>NUCLEOTIDE SEQUENCE</scope>
    <source>
        <strain evidence="3">AArc-St2</strain>
    </source>
</reference>
<evidence type="ECO:0000313" key="3">
    <source>
        <dbReference type="EMBL" id="MCL9816418.1"/>
    </source>
</evidence>
<gene>
    <name evidence="3" type="ORF">AArcSt2_05610</name>
</gene>
<organism evidence="3 4">
    <name type="scientific">Natronocalculus amylovorans</name>
    <dbReference type="NCBI Taxonomy" id="2917812"/>
    <lineage>
        <taxon>Archaea</taxon>
        <taxon>Methanobacteriati</taxon>
        <taxon>Methanobacteriota</taxon>
        <taxon>Stenosarchaea group</taxon>
        <taxon>Halobacteria</taxon>
        <taxon>Halobacteriales</taxon>
        <taxon>Haloferacaceae</taxon>
        <taxon>Natronocalculus</taxon>
    </lineage>
</organism>
<dbReference type="InterPro" id="IPR013096">
    <property type="entry name" value="Cupin_2"/>
</dbReference>
<comment type="caution">
    <text evidence="3">The sequence shown here is derived from an EMBL/GenBank/DDBJ whole genome shotgun (WGS) entry which is preliminary data.</text>
</comment>
<feature type="domain" description="Cupin type-2" evidence="2">
    <location>
        <begin position="55"/>
        <end position="119"/>
    </location>
</feature>
<dbReference type="EMBL" id="JAKRVX010000002">
    <property type="protein sequence ID" value="MCL9816418.1"/>
    <property type="molecule type" value="Genomic_DNA"/>
</dbReference>
<dbReference type="Gene3D" id="2.60.120.10">
    <property type="entry name" value="Jelly Rolls"/>
    <property type="match status" value="1"/>
</dbReference>
<dbReference type="InterPro" id="IPR053146">
    <property type="entry name" value="QDO-like"/>
</dbReference>
<dbReference type="AlphaFoldDB" id="A0AAE3K7W4"/>
<dbReference type="InterPro" id="IPR014710">
    <property type="entry name" value="RmlC-like_jellyroll"/>
</dbReference>
<dbReference type="InterPro" id="IPR011051">
    <property type="entry name" value="RmlC_Cupin_sf"/>
</dbReference>
<evidence type="ECO:0000313" key="4">
    <source>
        <dbReference type="Proteomes" id="UP001203207"/>
    </source>
</evidence>
<reference evidence="3" key="1">
    <citation type="journal article" date="2022" name="Syst. Appl. Microbiol.">
        <title>Natronocalculus amylovorans gen. nov., sp. nov., and Natranaeroarchaeum aerophilus sp. nov., dominant culturable amylolytic natronoarchaea from hypersaline soda lakes in southwestern Siberia.</title>
        <authorList>
            <person name="Sorokin D.Y."/>
            <person name="Elcheninov A.G."/>
            <person name="Khizhniak T.V."/>
            <person name="Koenen M."/>
            <person name="Bale N.J."/>
            <person name="Damste J.S.S."/>
            <person name="Kublanov I.V."/>
        </authorList>
    </citation>
    <scope>NUCLEOTIDE SEQUENCE</scope>
    <source>
        <strain evidence="3">AArc-St2</strain>
    </source>
</reference>
<dbReference type="SUPFAM" id="SSF51182">
    <property type="entry name" value="RmlC-like cupins"/>
    <property type="match status" value="1"/>
</dbReference>
<dbReference type="Pfam" id="PF07883">
    <property type="entry name" value="Cupin_2"/>
    <property type="match status" value="1"/>
</dbReference>
<feature type="region of interest" description="Disordered" evidence="1">
    <location>
        <begin position="193"/>
        <end position="217"/>
    </location>
</feature>
<accession>A0AAE3K7W4</accession>
<sequence length="217" mass="23609">MDSTAWSVPRGNKQQWIETRGGRSVTVTEHPVRGETVEFLNEPDDPETGTLTLKFHLEPGHTVAEHCHPEQVETFTINTGELRVTIDGKEHTAGAGDHEKIPKGVPHKYTVISDEPVTLSVTMTPALKFKDFVVAEHALARESYPKDGLNIPYFSVVTDAYGPAIAAPKENAVTRVMGAILPTIARIKGLKIPDEPLPVRGDDSQEQTADAATGDAR</sequence>
<evidence type="ECO:0000256" key="1">
    <source>
        <dbReference type="SAM" id="MobiDB-lite"/>
    </source>
</evidence>
<name>A0AAE3K7W4_9EURY</name>
<proteinExistence type="predicted"/>
<keyword evidence="4" id="KW-1185">Reference proteome</keyword>
<evidence type="ECO:0000259" key="2">
    <source>
        <dbReference type="Pfam" id="PF07883"/>
    </source>
</evidence>
<dbReference type="RefSeq" id="WP_250583375.1">
    <property type="nucleotide sequence ID" value="NZ_JAKRVX010000002.1"/>
</dbReference>
<dbReference type="PANTHER" id="PTHR36440:SF1">
    <property type="entry name" value="PUTATIVE (AFU_ORTHOLOGUE AFUA_8G07350)-RELATED"/>
    <property type="match status" value="1"/>
</dbReference>